<comment type="caution">
    <text evidence="2">The sequence shown here is derived from an EMBL/GenBank/DDBJ whole genome shotgun (WGS) entry which is preliminary data.</text>
</comment>
<feature type="domain" description="Reverse transcriptase" evidence="1">
    <location>
        <begin position="437"/>
        <end position="685"/>
    </location>
</feature>
<protein>
    <recommendedName>
        <fullName evidence="1">Reverse transcriptase domain-containing protein</fullName>
    </recommendedName>
</protein>
<dbReference type="EMBL" id="CAJOAZ010004886">
    <property type="protein sequence ID" value="CAF4079161.1"/>
    <property type="molecule type" value="Genomic_DNA"/>
</dbReference>
<proteinExistence type="predicted"/>
<sequence>MRSRPDKVEIKPFVDKKTNSFQLKLDECSAMLVKLQIEFTDYWQQVALRRKQTQPSNTTMFATRDNSTARPASSFDFDKMEKELSDYIHSHTKHIKKNCDTRLEIANTEKEEYEAYKNFKNMAEKKPIWNFHLLLKSKLTNWDNKNKNFHNIQKRIDYNLFPKFIEKHDFSFKLDSKVFEQDEIQPIYDGMQNCRPKPSSALNLTVNDAQEDAQVDQENDDDNSKKEDKQNFEAFQLYYKLSMKRHHLQAEQSCHFLDDERVVGEINTEIAPAPDEYHILKLGPRFIFNDPKIASQRRTKELSKLRRKLESRFHGKKVNPGRPVQDFMNELDLILQNYHDIHTNPRLPISKNRNYRRIVKRLKHKFRLSNVILRKTDKSKVFHLGTLEHYQQRSDEYMDRTQAYQCLGIIDPLPDLIQRTNKHLLDLRLARSLTQKQYEQLCIQVDEAELAHLYYLPKAHKPTTPLRPIISGLKHPTLKISKFLDKILRPLFDRMAATRTVSNGFELLKKVQQWSSINMKQETVLCTIDVTDLYTMIPQVEGVLSLKQMLDYLNFNQVNDLKTEVIIQLANFVINNNYFRYNGQYYHQIRGGAMGSPITLTIANCYMFFYEQQIFKQITNSFGLYVRYIDDIFIIINWPSRHFLKQVDRWNEIDSNIKLSANINLYADFLDLHIENKDGVLLTSVFHKPSYEPYYLPFHSIHPLHMKQNIPFTMLLRGIRYCSTFQSYLQERDHLRMALLLNQYPIKFIDQQFNRLLEKFNIIQPLTSSNYDTIRLQIINSPVKVKEPINYGQSMFVHFTYCSSMKSFPKRFHELWNKYFSESPINDITPMLGTRNANNLQQRLVHTRDS</sequence>
<evidence type="ECO:0000313" key="3">
    <source>
        <dbReference type="Proteomes" id="UP000663844"/>
    </source>
</evidence>
<dbReference type="PANTHER" id="PTHR21301">
    <property type="entry name" value="REVERSE TRANSCRIPTASE"/>
    <property type="match status" value="1"/>
</dbReference>
<dbReference type="AlphaFoldDB" id="A0A819UER4"/>
<dbReference type="InterPro" id="IPR000477">
    <property type="entry name" value="RT_dom"/>
</dbReference>
<dbReference type="InterPro" id="IPR058912">
    <property type="entry name" value="HTH_animal"/>
</dbReference>
<accession>A0A819UER4</accession>
<dbReference type="PROSITE" id="PS50878">
    <property type="entry name" value="RT_POL"/>
    <property type="match status" value="1"/>
</dbReference>
<organism evidence="2 3">
    <name type="scientific">Adineta steineri</name>
    <dbReference type="NCBI Taxonomy" id="433720"/>
    <lineage>
        <taxon>Eukaryota</taxon>
        <taxon>Metazoa</taxon>
        <taxon>Spiralia</taxon>
        <taxon>Gnathifera</taxon>
        <taxon>Rotifera</taxon>
        <taxon>Eurotatoria</taxon>
        <taxon>Bdelloidea</taxon>
        <taxon>Adinetida</taxon>
        <taxon>Adinetidae</taxon>
        <taxon>Adineta</taxon>
    </lineage>
</organism>
<evidence type="ECO:0000313" key="2">
    <source>
        <dbReference type="EMBL" id="CAF4079161.1"/>
    </source>
</evidence>
<evidence type="ECO:0000259" key="1">
    <source>
        <dbReference type="PROSITE" id="PS50878"/>
    </source>
</evidence>
<dbReference type="Pfam" id="PF26215">
    <property type="entry name" value="HTH_animal"/>
    <property type="match status" value="1"/>
</dbReference>
<dbReference type="PANTHER" id="PTHR21301:SF10">
    <property type="entry name" value="REVERSE TRANSCRIPTASE DOMAIN-CONTAINING PROTEIN"/>
    <property type="match status" value="1"/>
</dbReference>
<dbReference type="Proteomes" id="UP000663844">
    <property type="component" value="Unassembled WGS sequence"/>
</dbReference>
<reference evidence="2" key="1">
    <citation type="submission" date="2021-02" db="EMBL/GenBank/DDBJ databases">
        <authorList>
            <person name="Nowell W R."/>
        </authorList>
    </citation>
    <scope>NUCLEOTIDE SEQUENCE</scope>
</reference>
<gene>
    <name evidence="2" type="ORF">OXD698_LOCUS34193</name>
</gene>
<name>A0A819UER4_9BILA</name>